<dbReference type="EMBL" id="MPIN01000003">
    <property type="protein sequence ID" value="OJH40096.1"/>
    <property type="molecule type" value="Genomic_DNA"/>
</dbReference>
<feature type="compositionally biased region" description="Low complexity" evidence="1">
    <location>
        <begin position="120"/>
        <end position="130"/>
    </location>
</feature>
<reference evidence="2 3" key="2">
    <citation type="submission" date="2016-12" db="EMBL/GenBank/DDBJ databases">
        <title>Draft Genome Sequence of Cystobacter ferrugineus Strain Cbfe23.</title>
        <authorList>
            <person name="Akbar S."/>
            <person name="Dowd S.E."/>
            <person name="Stevens D.C."/>
        </authorList>
    </citation>
    <scope>NUCLEOTIDE SEQUENCE [LARGE SCALE GENOMIC DNA]</scope>
    <source>
        <strain evidence="2 3">Cbfe23</strain>
    </source>
</reference>
<dbReference type="OrthoDB" id="5383145at2"/>
<organism evidence="2 3">
    <name type="scientific">Cystobacter ferrugineus</name>
    <dbReference type="NCBI Taxonomy" id="83449"/>
    <lineage>
        <taxon>Bacteria</taxon>
        <taxon>Pseudomonadati</taxon>
        <taxon>Myxococcota</taxon>
        <taxon>Myxococcia</taxon>
        <taxon>Myxococcales</taxon>
        <taxon>Cystobacterineae</taxon>
        <taxon>Archangiaceae</taxon>
        <taxon>Cystobacter</taxon>
    </lineage>
</organism>
<evidence type="ECO:0000313" key="2">
    <source>
        <dbReference type="EMBL" id="OJH40096.1"/>
    </source>
</evidence>
<feature type="compositionally biased region" description="Basic and acidic residues" evidence="1">
    <location>
        <begin position="156"/>
        <end position="190"/>
    </location>
</feature>
<comment type="caution">
    <text evidence="2">The sequence shown here is derived from an EMBL/GenBank/DDBJ whole genome shotgun (WGS) entry which is preliminary data.</text>
</comment>
<feature type="compositionally biased region" description="Polar residues" evidence="1">
    <location>
        <begin position="73"/>
        <end position="85"/>
    </location>
</feature>
<name>A0A1L9BCZ0_9BACT</name>
<sequence>MPVLPLVLLLTLTAGEDRTIPPGCREDHETCREDCTIDYGGGTTKYQQLNQCVTRCTRERDACTTRFYTLRNTAGDQPATPTGSAPATERFEDPSTPTPFQDSERRGVYRANDAEPSTQSAPEETPAETPAAPPPPASAKAEEKPEEEPTPAPKPPAEEKQKSAARGKQEEIRIFGDSEDTAREATEKDAAPPVEPKPKKPAATPKKDASKRLSDDKWWKD</sequence>
<accession>A0A1L9BCZ0</accession>
<protein>
    <submittedName>
        <fullName evidence="2">Uncharacterized protein</fullName>
    </submittedName>
</protein>
<dbReference type="RefSeq" id="WP_071898731.1">
    <property type="nucleotide sequence ID" value="NZ_MPIN01000003.1"/>
</dbReference>
<feature type="region of interest" description="Disordered" evidence="1">
    <location>
        <begin position="73"/>
        <end position="221"/>
    </location>
</feature>
<feature type="compositionally biased region" description="Basic and acidic residues" evidence="1">
    <location>
        <begin position="205"/>
        <end position="221"/>
    </location>
</feature>
<keyword evidence="3" id="KW-1185">Reference proteome</keyword>
<dbReference type="STRING" id="83449.BON30_13635"/>
<dbReference type="Proteomes" id="UP000182229">
    <property type="component" value="Unassembled WGS sequence"/>
</dbReference>
<dbReference type="AlphaFoldDB" id="A0A1L9BCZ0"/>
<gene>
    <name evidence="2" type="ORF">BON30_13635</name>
</gene>
<evidence type="ECO:0000256" key="1">
    <source>
        <dbReference type="SAM" id="MobiDB-lite"/>
    </source>
</evidence>
<evidence type="ECO:0000313" key="3">
    <source>
        <dbReference type="Proteomes" id="UP000182229"/>
    </source>
</evidence>
<reference evidence="3" key="1">
    <citation type="submission" date="2016-11" db="EMBL/GenBank/DDBJ databases">
        <authorList>
            <person name="Shukria A."/>
            <person name="Stevens D.C."/>
        </authorList>
    </citation>
    <scope>NUCLEOTIDE SEQUENCE [LARGE SCALE GENOMIC DNA]</scope>
    <source>
        <strain evidence="3">Cbfe23</strain>
    </source>
</reference>
<proteinExistence type="predicted"/>